<dbReference type="GO" id="GO:0016117">
    <property type="term" value="P:carotenoid biosynthetic process"/>
    <property type="evidence" value="ECO:0007669"/>
    <property type="project" value="UniProtKB-KW"/>
</dbReference>
<dbReference type="AlphaFoldDB" id="A0A1N6NSD6"/>
<dbReference type="Gene3D" id="3.50.50.60">
    <property type="entry name" value="FAD/NAD(P)-binding domain"/>
    <property type="match status" value="2"/>
</dbReference>
<evidence type="ECO:0000256" key="4">
    <source>
        <dbReference type="ARBA" id="ARBA00038322"/>
    </source>
</evidence>
<keyword evidence="10" id="KW-1185">Reference proteome</keyword>
<reference evidence="7" key="3">
    <citation type="submission" date="2017-03" db="EMBL/GenBank/DDBJ databases">
        <authorList>
            <person name="Dastager S.G."/>
            <person name="Neurgaonkar P.S."/>
            <person name="Dharne M.S."/>
        </authorList>
    </citation>
    <scope>NUCLEOTIDE SEQUENCE</scope>
    <source>
        <strain evidence="7">DSM 25145</strain>
    </source>
</reference>
<proteinExistence type="inferred from homology"/>
<dbReference type="InterPro" id="IPR036188">
    <property type="entry name" value="FAD/NAD-bd_sf"/>
</dbReference>
<reference evidence="8 9" key="1">
    <citation type="submission" date="2017-01" db="EMBL/GenBank/DDBJ databases">
        <authorList>
            <person name="Mah S.A."/>
            <person name="Swanson W.J."/>
            <person name="Moy G.W."/>
            <person name="Vacquier V.D."/>
        </authorList>
    </citation>
    <scope>NUCLEOTIDE SEQUENCE [LARGE SCALE GENOMIC DNA]</scope>
    <source>
        <strain evidence="8 9">NIO-1016</strain>
    </source>
</reference>
<dbReference type="NCBIfam" id="TIGR02734">
    <property type="entry name" value="crtI_fam"/>
    <property type="match status" value="1"/>
</dbReference>
<evidence type="ECO:0000313" key="8">
    <source>
        <dbReference type="EMBL" id="SIP94917.1"/>
    </source>
</evidence>
<comment type="pathway">
    <text evidence="1 5">Carotenoid biosynthesis.</text>
</comment>
<sequence length="476" mass="53534">MKKAIVIGAGLGGLSAAITMQSKGVDVTVFDENPHAGGKMMSVDSEGFHFDFGPNTMTMPHVFQQVIKQAGENPDEYFTFQKLTRHTRNVFADGSELWQTADEKSMIRELDRFGPHTYDRYTEEVRRLYTLAESHFFHRTFRSWKDYLSPSLAGAMAQVRPLESMDHFHRRFFSDERVLQVFNRYATYIGSSPFKAPATFSLIGHLEMNDGVYYVKGGNVKIAHAFQSVFEKKGGSLQLNTRVKRLIVRNQKAVGVELQSGETVEADFVVINGDFVTATRSLIDEGDRPTYQNRKLDRFHPSISAFVMMIGKRERIMDLPHHQVMFTSDYEGEFRQIFQENRMPEDPTIYISHSAATDPAVTSGSNLFVLVNAPAAEVNPERYKEQIYERLLQKGVNIGAPDFEKVIAPQDIARQFSAYKGALYGISSHNLKDSFLRPRNGHPDLSNVYYAGGTTHPGGGSPMVVLSGLNVPFSGE</sequence>
<dbReference type="STRING" id="1017273.SAMN05443094_101255"/>
<feature type="domain" description="Amine oxidase" evidence="6">
    <location>
        <begin position="11"/>
        <end position="470"/>
    </location>
</feature>
<dbReference type="GO" id="GO:0016491">
    <property type="term" value="F:oxidoreductase activity"/>
    <property type="evidence" value="ECO:0007669"/>
    <property type="project" value="UniProtKB-KW"/>
</dbReference>
<name>A0A1N6NSD6_9BACI</name>
<dbReference type="EMBL" id="FTLX01000001">
    <property type="protein sequence ID" value="SIP94917.1"/>
    <property type="molecule type" value="Genomic_DNA"/>
</dbReference>
<dbReference type="Proteomes" id="UP000186385">
    <property type="component" value="Unassembled WGS sequence"/>
</dbReference>
<evidence type="ECO:0000256" key="3">
    <source>
        <dbReference type="ARBA" id="ARBA00023002"/>
    </source>
</evidence>
<dbReference type="RefSeq" id="WP_045849555.1">
    <property type="nucleotide sequence ID" value="NZ_FTLX01000001.1"/>
</dbReference>
<evidence type="ECO:0000313" key="10">
    <source>
        <dbReference type="Proteomes" id="UP000215545"/>
    </source>
</evidence>
<evidence type="ECO:0000313" key="7">
    <source>
        <dbReference type="EMBL" id="OXS80127.1"/>
    </source>
</evidence>
<dbReference type="SUPFAM" id="SSF51905">
    <property type="entry name" value="FAD/NAD(P)-binding domain"/>
    <property type="match status" value="1"/>
</dbReference>
<protein>
    <submittedName>
        <fullName evidence="8">Phytoene desaturase</fullName>
    </submittedName>
</protein>
<dbReference type="Pfam" id="PF01593">
    <property type="entry name" value="Amino_oxidase"/>
    <property type="match status" value="1"/>
</dbReference>
<evidence type="ECO:0000256" key="5">
    <source>
        <dbReference type="RuleBase" id="RU362075"/>
    </source>
</evidence>
<reference evidence="10" key="2">
    <citation type="submission" date="2017-03" db="EMBL/GenBank/DDBJ databases">
        <title>Bacillus sp. V-88(T) DSM27956, whole genome shotgun sequencing project.</title>
        <authorList>
            <person name="Dastager S.G."/>
            <person name="Neurgaonkar P.S."/>
            <person name="Dharne M.S."/>
        </authorList>
    </citation>
    <scope>NUCLEOTIDE SEQUENCE [LARGE SCALE GENOMIC DNA]</scope>
    <source>
        <strain evidence="10">DSM 25145</strain>
    </source>
</reference>
<dbReference type="PANTHER" id="PTHR43734:SF1">
    <property type="entry name" value="PHYTOENE DESATURASE"/>
    <property type="match status" value="1"/>
</dbReference>
<evidence type="ECO:0000256" key="2">
    <source>
        <dbReference type="ARBA" id="ARBA00022746"/>
    </source>
</evidence>
<keyword evidence="2 5" id="KW-0125">Carotenoid biosynthesis</keyword>
<dbReference type="PANTHER" id="PTHR43734">
    <property type="entry name" value="PHYTOENE DESATURASE"/>
    <property type="match status" value="1"/>
</dbReference>
<dbReference type="OrthoDB" id="9814556at2"/>
<organism evidence="8 9">
    <name type="scientific">Domibacillus enclensis</name>
    <dbReference type="NCBI Taxonomy" id="1017273"/>
    <lineage>
        <taxon>Bacteria</taxon>
        <taxon>Bacillati</taxon>
        <taxon>Bacillota</taxon>
        <taxon>Bacilli</taxon>
        <taxon>Bacillales</taxon>
        <taxon>Bacillaceae</taxon>
        <taxon>Domibacillus</taxon>
    </lineage>
</organism>
<dbReference type="InterPro" id="IPR014105">
    <property type="entry name" value="Carotenoid/retinoid_OxRdtase"/>
</dbReference>
<dbReference type="Proteomes" id="UP000215545">
    <property type="component" value="Unassembled WGS sequence"/>
</dbReference>
<keyword evidence="3 5" id="KW-0560">Oxidoreductase</keyword>
<evidence type="ECO:0000256" key="1">
    <source>
        <dbReference type="ARBA" id="ARBA00004829"/>
    </source>
</evidence>
<dbReference type="EMBL" id="MWSK01000001">
    <property type="protein sequence ID" value="OXS80127.1"/>
    <property type="molecule type" value="Genomic_DNA"/>
</dbReference>
<accession>A0A1N6NSD6</accession>
<evidence type="ECO:0000313" key="9">
    <source>
        <dbReference type="Proteomes" id="UP000186385"/>
    </source>
</evidence>
<evidence type="ECO:0000259" key="6">
    <source>
        <dbReference type="Pfam" id="PF01593"/>
    </source>
</evidence>
<dbReference type="InterPro" id="IPR002937">
    <property type="entry name" value="Amino_oxidase"/>
</dbReference>
<gene>
    <name evidence="7" type="ORF">B1B05_01210</name>
    <name evidence="8" type="ORF">SAMN05443094_101255</name>
</gene>
<comment type="similarity">
    <text evidence="4">Belongs to the carotenoid/retinoid oxidoreductase family. CrtN subfamily.</text>
</comment>